<dbReference type="GO" id="GO:0003723">
    <property type="term" value="F:RNA binding"/>
    <property type="evidence" value="ECO:0007669"/>
    <property type="project" value="TreeGrafter"/>
</dbReference>
<keyword evidence="2" id="KW-0175">Coiled coil</keyword>
<dbReference type="EMBL" id="CAXKWB010036220">
    <property type="protein sequence ID" value="CAL4147739.1"/>
    <property type="molecule type" value="Genomic_DNA"/>
</dbReference>
<evidence type="ECO:0000313" key="6">
    <source>
        <dbReference type="Proteomes" id="UP001497623"/>
    </source>
</evidence>
<accession>A0AAV2RYC3</accession>
<evidence type="ECO:0000256" key="2">
    <source>
        <dbReference type="SAM" id="Coils"/>
    </source>
</evidence>
<sequence length="1259" mass="144775">MSLEIPFSEQMIREDNLLVNQATKETKTKAKLEQYKADQDACKGLSSDEAAAVVHYDCVVHCMKIANDLCKQFIDILKDYSKETEKIKKQQQLKLTKDAQEKHINKVKDILKIQSVLQQLGSEQVRRDFLAGAKGAILLYHQQLGQIHNLFRMVTPVTKDKLLDDQKQNEHLESAMSHLLALLDEQDTEVTGTTYKQLYSLIQNIYNCPYRRNGSNPIKNSKISSKIDTSRESSSPIVEEKEENLSKIKHTSSNIASSGGKNLNKNKSSEKKKLSVCSLELISKNNEASAQRLRIEGKETVKEELRIEGEQVGVNQLRQQLMDTEERLRDMERTHGTMSTKLSALTQAQVDSTEKLKQHCEDLSTQCQGCDESFKALEEKAAVEAQLQLKLTEVDAAREKAVTDLALIVKQRDSLTLTIDAQAQDIAQTQAQLQEMLTKKIVLESRLTTLEAELKSVRQELSDHTSKKESLDVFHRILVVGDERIPQLSFSKPDTLQIYSKPGLKLDNVLSFIKECNICPVTGVDTLIIVSVGINDIVEMAPVENCRTMNHDPLMVCPNYNALVASAKIITDKIYSVYTDLKDFLKCAVHFTPVLPVDLVQFQEKLLREHKDKTGHAVIVYNSLANRNLVNTKVNDIISEVNTHVQLFIGEGRHDWEIYNNTDGMQTSQFLANGFNPLDKILNIMVNKIKTIQKKHTYNEKMDSSICKLVINGIERKTSRKESLRDWGLKEENSLASSTSIRSSNYSRNKKYSKRNQSYYSRNEDEWHSPGRCVSPLDWHRPEVCRKKEFQRTQTQPQSLRDGLKFLDHSNSPNRLKELGRSPDPRSRERSRSPSKSRSRSRSRERCNQRRLKELRRSPNLRSRERSRSLSKSRSRSRSRDRGTQRRLKELGRSPDHRSRERSKSSSDSRSRSRSRDRSNQKRCSQSPDKRRKRRSRSDSSRRSNISKSSRSRSKTPEDRQEMFKSLLKTFNNIVSALDQDYKVYRASPSSHPEYNNEYAKFYESKSRTISNIGGDVSKYDFSVDWQALWPRRIKELYKESKYKLEEQFFSGLTTKDKKYFKKRIRDHNSPCSNESPKNKLSHENIPFRGEQFEKSSLKFSFKLGNEDNIQKETDDNETLTVEDMGLQEVGEEVNDIIMPLLLNQENSTQEPDKHNIDDDEPLYPMIPLQIGKFKHCNFSSDAEEGRTSEPLQVHPVLSLPTVEQLFRDLKAKPVSDQVDMFTNFSSLDDTHKEALRMLLKDIESNDIELALAIIALMD</sequence>
<protein>
    <recommendedName>
        <fullName evidence="4">Caprin-1 dimerization domain-containing protein</fullName>
    </recommendedName>
</protein>
<evidence type="ECO:0000256" key="3">
    <source>
        <dbReference type="SAM" id="MobiDB-lite"/>
    </source>
</evidence>
<feature type="region of interest" description="Disordered" evidence="3">
    <location>
        <begin position="217"/>
        <end position="269"/>
    </location>
</feature>
<dbReference type="Pfam" id="PF18293">
    <property type="entry name" value="Caprin-1_dimer"/>
    <property type="match status" value="1"/>
</dbReference>
<comment type="caution">
    <text evidence="5">The sequence shown here is derived from an EMBL/GenBank/DDBJ whole genome shotgun (WGS) entry which is preliminary data.</text>
</comment>
<dbReference type="GO" id="GO:0005737">
    <property type="term" value="C:cytoplasm"/>
    <property type="evidence" value="ECO:0007669"/>
    <property type="project" value="TreeGrafter"/>
</dbReference>
<evidence type="ECO:0000313" key="5">
    <source>
        <dbReference type="EMBL" id="CAL4147739.1"/>
    </source>
</evidence>
<dbReference type="AlphaFoldDB" id="A0AAV2RYC3"/>
<organism evidence="5 6">
    <name type="scientific">Meganyctiphanes norvegica</name>
    <name type="common">Northern krill</name>
    <name type="synonym">Thysanopoda norvegica</name>
    <dbReference type="NCBI Taxonomy" id="48144"/>
    <lineage>
        <taxon>Eukaryota</taxon>
        <taxon>Metazoa</taxon>
        <taxon>Ecdysozoa</taxon>
        <taxon>Arthropoda</taxon>
        <taxon>Crustacea</taxon>
        <taxon>Multicrustacea</taxon>
        <taxon>Malacostraca</taxon>
        <taxon>Eumalacostraca</taxon>
        <taxon>Eucarida</taxon>
        <taxon>Euphausiacea</taxon>
        <taxon>Euphausiidae</taxon>
        <taxon>Meganyctiphanes</taxon>
    </lineage>
</organism>
<feature type="compositionally biased region" description="Low complexity" evidence="3">
    <location>
        <begin position="217"/>
        <end position="227"/>
    </location>
</feature>
<feature type="compositionally biased region" description="Low complexity" evidence="3">
    <location>
        <begin position="257"/>
        <end position="266"/>
    </location>
</feature>
<comment type="similarity">
    <text evidence="1">Belongs to the caprin family.</text>
</comment>
<feature type="region of interest" description="Disordered" evidence="3">
    <location>
        <begin position="788"/>
        <end position="962"/>
    </location>
</feature>
<feature type="non-terminal residue" evidence="5">
    <location>
        <position position="1259"/>
    </location>
</feature>
<feature type="compositionally biased region" description="Basic and acidic residues" evidence="3">
    <location>
        <begin position="815"/>
        <end position="832"/>
    </location>
</feature>
<evidence type="ECO:0000256" key="1">
    <source>
        <dbReference type="ARBA" id="ARBA00007950"/>
    </source>
</evidence>
<feature type="compositionally biased region" description="Basic and acidic residues" evidence="3">
    <location>
        <begin position="842"/>
        <end position="868"/>
    </location>
</feature>
<proteinExistence type="inferred from homology"/>
<gene>
    <name evidence="5" type="ORF">MNOR_LOCUS30112</name>
</gene>
<dbReference type="InterPro" id="IPR041637">
    <property type="entry name" value="Caprin-1_dimer"/>
</dbReference>
<reference evidence="5 6" key="1">
    <citation type="submission" date="2024-05" db="EMBL/GenBank/DDBJ databases">
        <authorList>
            <person name="Wallberg A."/>
        </authorList>
    </citation>
    <scope>NUCLEOTIDE SEQUENCE [LARGE SCALE GENOMIC DNA]</scope>
</reference>
<dbReference type="PANTHER" id="PTHR22922">
    <property type="entry name" value="GPI-ANCHORED PROTEIN P137"/>
    <property type="match status" value="1"/>
</dbReference>
<name>A0AAV2RYC3_MEGNR</name>
<keyword evidence="6" id="KW-1185">Reference proteome</keyword>
<feature type="compositionally biased region" description="Basic and acidic residues" evidence="3">
    <location>
        <begin position="878"/>
        <end position="920"/>
    </location>
</feature>
<dbReference type="Proteomes" id="UP001497623">
    <property type="component" value="Unassembled WGS sequence"/>
</dbReference>
<feature type="domain" description="Caprin-1 dimerization" evidence="4">
    <location>
        <begin position="100"/>
        <end position="210"/>
    </location>
</feature>
<evidence type="ECO:0000259" key="4">
    <source>
        <dbReference type="Pfam" id="PF18293"/>
    </source>
</evidence>
<dbReference type="InterPro" id="IPR028816">
    <property type="entry name" value="Caprin"/>
</dbReference>
<feature type="coiled-coil region" evidence="2">
    <location>
        <begin position="380"/>
        <end position="467"/>
    </location>
</feature>
<feature type="coiled-coil region" evidence="2">
    <location>
        <begin position="307"/>
        <end position="334"/>
    </location>
</feature>
<dbReference type="PANTHER" id="PTHR22922:SF19">
    <property type="entry name" value="CAPRIN HOMOLOG"/>
    <property type="match status" value="1"/>
</dbReference>